<proteinExistence type="predicted"/>
<dbReference type="AlphaFoldDB" id="A0A7J0D2T1"/>
<sequence>MVAPARLCAARHRVGALLRAPRVPQYEATSYAMAVAEEETDPSAALGYAQSYGRLVTSDATLSYAQGAAGEPVRALRTQVRSETSPTRR</sequence>
<protein>
    <submittedName>
        <fullName evidence="1">Uncharacterized protein</fullName>
    </submittedName>
</protein>
<accession>A0A7J0D2T1</accession>
<evidence type="ECO:0000313" key="1">
    <source>
        <dbReference type="EMBL" id="GFN09020.1"/>
    </source>
</evidence>
<organism evidence="1 2">
    <name type="scientific">Streptomyces microflavus</name>
    <name type="common">Streptomyces lipmanii</name>
    <dbReference type="NCBI Taxonomy" id="1919"/>
    <lineage>
        <taxon>Bacteria</taxon>
        <taxon>Bacillati</taxon>
        <taxon>Actinomycetota</taxon>
        <taxon>Actinomycetes</taxon>
        <taxon>Kitasatosporales</taxon>
        <taxon>Streptomycetaceae</taxon>
        <taxon>Streptomyces</taxon>
    </lineage>
</organism>
<name>A0A7J0D2T1_STRMI</name>
<reference evidence="1 2" key="1">
    <citation type="submission" date="2020-05" db="EMBL/GenBank/DDBJ databases">
        <title>Whole genome shotgun sequence of Streptomyces microflavus NBRC 13062.</title>
        <authorList>
            <person name="Komaki H."/>
            <person name="Tamura T."/>
        </authorList>
    </citation>
    <scope>NUCLEOTIDE SEQUENCE [LARGE SCALE GENOMIC DNA]</scope>
    <source>
        <strain evidence="1 2">NBRC 13062</strain>
    </source>
</reference>
<comment type="caution">
    <text evidence="1">The sequence shown here is derived from an EMBL/GenBank/DDBJ whole genome shotgun (WGS) entry which is preliminary data.</text>
</comment>
<dbReference type="Proteomes" id="UP000498740">
    <property type="component" value="Unassembled WGS sequence"/>
</dbReference>
<evidence type="ECO:0000313" key="2">
    <source>
        <dbReference type="Proteomes" id="UP000498740"/>
    </source>
</evidence>
<gene>
    <name evidence="1" type="ORF">Smic_75760</name>
</gene>
<dbReference type="EMBL" id="BLWD01000001">
    <property type="protein sequence ID" value="GFN09020.1"/>
    <property type="molecule type" value="Genomic_DNA"/>
</dbReference>